<organism evidence="1 2">
    <name type="scientific">Rhodobacter aestuarii</name>
    <dbReference type="NCBI Taxonomy" id="453582"/>
    <lineage>
        <taxon>Bacteria</taxon>
        <taxon>Pseudomonadati</taxon>
        <taxon>Pseudomonadota</taxon>
        <taxon>Alphaproteobacteria</taxon>
        <taxon>Rhodobacterales</taxon>
        <taxon>Rhodobacter group</taxon>
        <taxon>Rhodobacter</taxon>
    </lineage>
</organism>
<dbReference type="Pfam" id="PF00702">
    <property type="entry name" value="Hydrolase"/>
    <property type="match status" value="1"/>
</dbReference>
<dbReference type="Proteomes" id="UP000186221">
    <property type="component" value="Unassembled WGS sequence"/>
</dbReference>
<sequence>MTKAVVFDIGKVLIEWNPEPFYEAHLGAERAAAFFANSGIHEHNEQIDLGAPFRETVEALAKARPDWAEAIMLWHDEWLTMASPGIPHSARLLAALKAKGVPVFALSNFGRETFEIACDAYPYLRNFDRLFVSAHHGLIKPDPRFYALLEQETGLAGPDLLFADDRPENIDAAAARGWKTHLFEHPQGWADRLVAEGLLTAEEAA</sequence>
<dbReference type="AlphaFoldDB" id="A0A1N7LNX2"/>
<dbReference type="OrthoDB" id="9807742at2"/>
<dbReference type="SUPFAM" id="SSF56784">
    <property type="entry name" value="HAD-like"/>
    <property type="match status" value="1"/>
</dbReference>
<dbReference type="InterPro" id="IPR023198">
    <property type="entry name" value="PGP-like_dom2"/>
</dbReference>
<keyword evidence="2" id="KW-1185">Reference proteome</keyword>
<dbReference type="InterPro" id="IPR006439">
    <property type="entry name" value="HAD-SF_hydro_IA"/>
</dbReference>
<dbReference type="RefSeq" id="WP_083952028.1">
    <property type="nucleotide sequence ID" value="NZ_FTOG01000004.1"/>
</dbReference>
<dbReference type="STRING" id="453582.SAMN05421580_104204"/>
<dbReference type="NCBIfam" id="TIGR01509">
    <property type="entry name" value="HAD-SF-IA-v3"/>
    <property type="match status" value="1"/>
</dbReference>
<proteinExistence type="predicted"/>
<accession>A0A1N7LNX2</accession>
<dbReference type="InterPro" id="IPR036412">
    <property type="entry name" value="HAD-like_sf"/>
</dbReference>
<dbReference type="CDD" id="cd02603">
    <property type="entry name" value="HAD_sEH-N_like"/>
    <property type="match status" value="1"/>
</dbReference>
<dbReference type="Gene3D" id="1.10.150.240">
    <property type="entry name" value="Putative phosphatase, domain 2"/>
    <property type="match status" value="1"/>
</dbReference>
<reference evidence="2" key="1">
    <citation type="submission" date="2017-01" db="EMBL/GenBank/DDBJ databases">
        <authorList>
            <person name="Varghese N."/>
            <person name="Submissions S."/>
        </authorList>
    </citation>
    <scope>NUCLEOTIDE SEQUENCE [LARGE SCALE GENOMIC DNA]</scope>
    <source>
        <strain evidence="2">DSM 19945</strain>
    </source>
</reference>
<dbReference type="SFLD" id="SFLDG01129">
    <property type="entry name" value="C1.5:_HAD__Beta-PGM__Phosphata"/>
    <property type="match status" value="1"/>
</dbReference>
<evidence type="ECO:0000313" key="2">
    <source>
        <dbReference type="Proteomes" id="UP000186221"/>
    </source>
</evidence>
<dbReference type="SFLD" id="SFLDS00003">
    <property type="entry name" value="Haloacid_Dehalogenase"/>
    <property type="match status" value="1"/>
</dbReference>
<protein>
    <submittedName>
        <fullName evidence="1">2-haloacid dehalogenase</fullName>
    </submittedName>
</protein>
<gene>
    <name evidence="1" type="ORF">SAMN05421580_104204</name>
</gene>
<dbReference type="PANTHER" id="PTHR43611">
    <property type="entry name" value="ALPHA-D-GLUCOSE 1-PHOSPHATE PHOSPHATASE"/>
    <property type="match status" value="1"/>
</dbReference>
<dbReference type="Gene3D" id="3.40.50.1000">
    <property type="entry name" value="HAD superfamily/HAD-like"/>
    <property type="match status" value="1"/>
</dbReference>
<evidence type="ECO:0000313" key="1">
    <source>
        <dbReference type="EMBL" id="SIS75528.1"/>
    </source>
</evidence>
<dbReference type="PANTHER" id="PTHR43611:SF3">
    <property type="entry name" value="FLAVIN MONONUCLEOTIDE HYDROLASE 1, CHLOROPLATIC"/>
    <property type="match status" value="1"/>
</dbReference>
<dbReference type="InterPro" id="IPR023214">
    <property type="entry name" value="HAD_sf"/>
</dbReference>
<dbReference type="PRINTS" id="PR00413">
    <property type="entry name" value="HADHALOGNASE"/>
</dbReference>
<dbReference type="EMBL" id="FTOG01000004">
    <property type="protein sequence ID" value="SIS75528.1"/>
    <property type="molecule type" value="Genomic_DNA"/>
</dbReference>
<name>A0A1N7LNX2_9RHOB</name>